<gene>
    <name evidence="1" type="ORF">K8V15_07495</name>
</gene>
<protein>
    <submittedName>
        <fullName evidence="1">Uncharacterized protein</fullName>
    </submittedName>
</protein>
<organism evidence="1 2">
    <name type="scientific">Tessaracoccus flavescens</name>
    <dbReference type="NCBI Taxonomy" id="399497"/>
    <lineage>
        <taxon>Bacteria</taxon>
        <taxon>Bacillati</taxon>
        <taxon>Actinomycetota</taxon>
        <taxon>Actinomycetes</taxon>
        <taxon>Propionibacteriales</taxon>
        <taxon>Propionibacteriaceae</taxon>
        <taxon>Tessaracoccus</taxon>
    </lineage>
</organism>
<reference evidence="1" key="2">
    <citation type="submission" date="2021-09" db="EMBL/GenBank/DDBJ databases">
        <authorList>
            <person name="Gilroy R."/>
        </authorList>
    </citation>
    <scope>NUCLEOTIDE SEQUENCE</scope>
    <source>
        <strain evidence="1">ChiGjej3B3-7470</strain>
    </source>
</reference>
<proteinExistence type="predicted"/>
<evidence type="ECO:0000313" key="2">
    <source>
        <dbReference type="Proteomes" id="UP000712713"/>
    </source>
</evidence>
<name>A0A921EPE9_9ACTN</name>
<dbReference type="Proteomes" id="UP000712713">
    <property type="component" value="Unassembled WGS sequence"/>
</dbReference>
<dbReference type="EMBL" id="DYZF01000188">
    <property type="protein sequence ID" value="HJE51807.1"/>
    <property type="molecule type" value="Genomic_DNA"/>
</dbReference>
<comment type="caution">
    <text evidence="1">The sequence shown here is derived from an EMBL/GenBank/DDBJ whole genome shotgun (WGS) entry which is preliminary data.</text>
</comment>
<sequence length="69" mass="7279">MTVPTPRNAAPSDVRRVELVEEVMASLESLDDLPLEQQAAKLSEAQGILAGVLNNDPAVTQLGLPGVSR</sequence>
<dbReference type="AlphaFoldDB" id="A0A921EPE9"/>
<evidence type="ECO:0000313" key="1">
    <source>
        <dbReference type="EMBL" id="HJE51807.1"/>
    </source>
</evidence>
<reference evidence="1" key="1">
    <citation type="journal article" date="2021" name="PeerJ">
        <title>Extensive microbial diversity within the chicken gut microbiome revealed by metagenomics and culture.</title>
        <authorList>
            <person name="Gilroy R."/>
            <person name="Ravi A."/>
            <person name="Getino M."/>
            <person name="Pursley I."/>
            <person name="Horton D.L."/>
            <person name="Alikhan N.F."/>
            <person name="Baker D."/>
            <person name="Gharbi K."/>
            <person name="Hall N."/>
            <person name="Watson M."/>
            <person name="Adriaenssens E.M."/>
            <person name="Foster-Nyarko E."/>
            <person name="Jarju S."/>
            <person name="Secka A."/>
            <person name="Antonio M."/>
            <person name="Oren A."/>
            <person name="Chaudhuri R.R."/>
            <person name="La Ragione R."/>
            <person name="Hildebrand F."/>
            <person name="Pallen M.J."/>
        </authorList>
    </citation>
    <scope>NUCLEOTIDE SEQUENCE</scope>
    <source>
        <strain evidence="1">ChiGjej3B3-7470</strain>
    </source>
</reference>
<accession>A0A921EPE9</accession>